<dbReference type="AlphaFoldDB" id="A0A8H3D8B3"/>
<protein>
    <submittedName>
        <fullName evidence="1">Uncharacterized protein</fullName>
    </submittedName>
</protein>
<sequence>MTHAFDIPEILSLICEQAQLERHDLVRLLTTTRLFFHFAVPRVWGSLPDSAPKILIKLLPNSDNYLKRTFDDALIKRLQPLDAGSLARFDIYAPHVKQVERHRLNQSSDIMWDRLLKLVDRRPILPNLEILNISLATFGADTVHDPNTYLSAHLTPKLIEFNEFEIVPRGVNSFMGPHCFHDVVSAVAQQCPHIKLLKLSSNVTFSVGINPTLEAELANSLDRLRHLHTLKLGKTTLGPEILAAMGRLPDLKILDLGDVASSLGITSLPHSSFPALQHLGMELSFINDSISTNSVWSITATARRIKSISVCTKDCNYFNIDNLARNICQYSPFVTSLCLAYDHSYNYDSVFSPELINILAQLPLQRLCILGNNSRYKERWDSGRFAIAFQNLECLTIIGYEFTFMDFKNIAKHMPQPRQLSASVEIIRWPSKHIITSLALTASPSQLCLYFGVAGFLLRAPDELRREEILDQKLEAIAAGLHAFWPKGLICEAYEVPDSLNNEEPSYTDKINATLEQLRRDDGHGNETQVTLQDHARRCNPSWFKIFDAE</sequence>
<evidence type="ECO:0000313" key="2">
    <source>
        <dbReference type="Proteomes" id="UP000663861"/>
    </source>
</evidence>
<evidence type="ECO:0000313" key="1">
    <source>
        <dbReference type="EMBL" id="CAE6515461.1"/>
    </source>
</evidence>
<dbReference type="Proteomes" id="UP000663861">
    <property type="component" value="Unassembled WGS sequence"/>
</dbReference>
<accession>A0A8H3D8B3</accession>
<comment type="caution">
    <text evidence="1">The sequence shown here is derived from an EMBL/GenBank/DDBJ whole genome shotgun (WGS) entry which is preliminary data.</text>
</comment>
<organism evidence="1 2">
    <name type="scientific">Rhizoctonia solani</name>
    <dbReference type="NCBI Taxonomy" id="456999"/>
    <lineage>
        <taxon>Eukaryota</taxon>
        <taxon>Fungi</taxon>
        <taxon>Dikarya</taxon>
        <taxon>Basidiomycota</taxon>
        <taxon>Agaricomycotina</taxon>
        <taxon>Agaricomycetes</taxon>
        <taxon>Cantharellales</taxon>
        <taxon>Ceratobasidiaceae</taxon>
        <taxon>Rhizoctonia</taxon>
    </lineage>
</organism>
<reference evidence="1" key="1">
    <citation type="submission" date="2021-01" db="EMBL/GenBank/DDBJ databases">
        <authorList>
            <person name="Kaushik A."/>
        </authorList>
    </citation>
    <scope>NUCLEOTIDE SEQUENCE</scope>
    <source>
        <strain evidence="1">AG4-RS23</strain>
    </source>
</reference>
<dbReference type="SUPFAM" id="SSF52047">
    <property type="entry name" value="RNI-like"/>
    <property type="match status" value="1"/>
</dbReference>
<name>A0A8H3D8B3_9AGAM</name>
<dbReference type="Gene3D" id="3.80.10.10">
    <property type="entry name" value="Ribonuclease Inhibitor"/>
    <property type="match status" value="1"/>
</dbReference>
<proteinExistence type="predicted"/>
<dbReference type="InterPro" id="IPR032675">
    <property type="entry name" value="LRR_dom_sf"/>
</dbReference>
<dbReference type="EMBL" id="CAJMWY010004036">
    <property type="protein sequence ID" value="CAE6515461.1"/>
    <property type="molecule type" value="Genomic_DNA"/>
</dbReference>
<gene>
    <name evidence="1" type="ORF">RDB_LOCUS145223</name>
</gene>